<sequence>MTQTWTIHLGKAGSTTITYDPGEGDFVTVNGMQLRVRHLQPSTSFSSFSERRFFTNYTGYRLEFAPRKRGVTGKFTGAKKLYEMKVDGKLVEEEKKNFRDMACLSGGGFKIPAEMNEF</sequence>
<reference evidence="2" key="1">
    <citation type="journal article" date="2023" name="Commun. Biol.">
        <title>Genome analysis of Parmales, the sister group of diatoms, reveals the evolutionary specialization of diatoms from phago-mixotrophs to photoautotrophs.</title>
        <authorList>
            <person name="Ban H."/>
            <person name="Sato S."/>
            <person name="Yoshikawa S."/>
            <person name="Yamada K."/>
            <person name="Nakamura Y."/>
            <person name="Ichinomiya M."/>
            <person name="Sato N."/>
            <person name="Blanc-Mathieu R."/>
            <person name="Endo H."/>
            <person name="Kuwata A."/>
            <person name="Ogata H."/>
        </authorList>
    </citation>
    <scope>NUCLEOTIDE SEQUENCE [LARGE SCALE GENOMIC DNA]</scope>
    <source>
        <strain evidence="2">NIES 3700</strain>
    </source>
</reference>
<accession>A0A9W7AHM9</accession>
<keyword evidence="2" id="KW-1185">Reference proteome</keyword>
<organism evidence="1 2">
    <name type="scientific">Triparma laevis f. longispina</name>
    <dbReference type="NCBI Taxonomy" id="1714387"/>
    <lineage>
        <taxon>Eukaryota</taxon>
        <taxon>Sar</taxon>
        <taxon>Stramenopiles</taxon>
        <taxon>Ochrophyta</taxon>
        <taxon>Bolidophyceae</taxon>
        <taxon>Parmales</taxon>
        <taxon>Triparmaceae</taxon>
        <taxon>Triparma</taxon>
    </lineage>
</organism>
<protein>
    <submittedName>
        <fullName evidence="1">Uncharacterized protein</fullName>
    </submittedName>
</protein>
<name>A0A9W7AHM9_9STRA</name>
<evidence type="ECO:0000313" key="2">
    <source>
        <dbReference type="Proteomes" id="UP001165122"/>
    </source>
</evidence>
<dbReference type="EMBL" id="BRXW01000594">
    <property type="protein sequence ID" value="GMH68514.1"/>
    <property type="molecule type" value="Genomic_DNA"/>
</dbReference>
<dbReference type="AlphaFoldDB" id="A0A9W7AHM9"/>
<dbReference type="OrthoDB" id="10617071at2759"/>
<dbReference type="Proteomes" id="UP001165122">
    <property type="component" value="Unassembled WGS sequence"/>
</dbReference>
<proteinExistence type="predicted"/>
<comment type="caution">
    <text evidence="1">The sequence shown here is derived from an EMBL/GenBank/DDBJ whole genome shotgun (WGS) entry which is preliminary data.</text>
</comment>
<gene>
    <name evidence="1" type="ORF">TrLO_g2282</name>
</gene>
<evidence type="ECO:0000313" key="1">
    <source>
        <dbReference type="EMBL" id="GMH68514.1"/>
    </source>
</evidence>